<proteinExistence type="inferred from homology"/>
<evidence type="ECO:0000256" key="7">
    <source>
        <dbReference type="ARBA" id="ARBA00025549"/>
    </source>
</evidence>
<dbReference type="GO" id="GO:0003779">
    <property type="term" value="F:actin binding"/>
    <property type="evidence" value="ECO:0007669"/>
    <property type="project" value="UniProtKB-KW"/>
</dbReference>
<evidence type="ECO:0000256" key="2">
    <source>
        <dbReference type="ARBA" id="ARBA00010058"/>
    </source>
</evidence>
<comment type="subcellular location">
    <subcellularLocation>
        <location evidence="1">Cytoplasm</location>
        <location evidence="1">Cytoskeleton</location>
    </subcellularLocation>
</comment>
<keyword evidence="9" id="KW-1185">Reference proteome</keyword>
<dbReference type="InterPro" id="IPR048278">
    <property type="entry name" value="PFN"/>
</dbReference>
<comment type="subunit">
    <text evidence="3">Occurs in many kinds of cells as a complex with monomeric actin in a 1:1 ratio.</text>
</comment>
<evidence type="ECO:0000313" key="8">
    <source>
        <dbReference type="EnsemblPlants" id="HORVU.MOREX.r3.2HG0166910.1"/>
    </source>
</evidence>
<evidence type="ECO:0000256" key="4">
    <source>
        <dbReference type="ARBA" id="ARBA00022490"/>
    </source>
</evidence>
<dbReference type="OrthoDB" id="421374at2759"/>
<dbReference type="PANTHER" id="PTHR11604:SF67">
    <property type="entry name" value="PROFILIN LP04"/>
    <property type="match status" value="1"/>
</dbReference>
<dbReference type="GeneID" id="123426682"/>
<dbReference type="PaxDb" id="4513-MLOC_750.1"/>
<dbReference type="AlphaFoldDB" id="M0Z035"/>
<sequence length="108" mass="11850">MFLMSLVLAAVHLAMVYRASSREKHRLHVIYRIDIEAFKPEEIAGIIKDFDEPRHLAPTVFFLGGTKYMVIQVEPGVVIRGKKGIGGVTIKKTGMADRAGGEGDPDLG</sequence>
<dbReference type="RefSeq" id="XP_044966484.1">
    <property type="nucleotide sequence ID" value="XM_045110549.1"/>
</dbReference>
<evidence type="ECO:0000256" key="1">
    <source>
        <dbReference type="ARBA" id="ARBA00004245"/>
    </source>
</evidence>
<protein>
    <submittedName>
        <fullName evidence="8">Uncharacterized protein</fullName>
    </submittedName>
</protein>
<dbReference type="Pfam" id="PF00235">
    <property type="entry name" value="Profilin"/>
    <property type="match status" value="1"/>
</dbReference>
<comment type="similarity">
    <text evidence="2">Belongs to the profilin family.</text>
</comment>
<dbReference type="EnsemblPlants" id="HORVU.MOREX.r3.2HG0166910.1">
    <property type="protein sequence ID" value="HORVU.MOREX.r3.2HG0166910.1"/>
    <property type="gene ID" value="HORVU.MOREX.r3.2HG0166910"/>
</dbReference>
<dbReference type="RefSeq" id="XP_044966485.1">
    <property type="nucleotide sequence ID" value="XM_045110550.1"/>
</dbReference>
<evidence type="ECO:0000256" key="3">
    <source>
        <dbReference type="ARBA" id="ARBA00011583"/>
    </source>
</evidence>
<reference evidence="9" key="1">
    <citation type="journal article" date="2012" name="Nature">
        <title>A physical, genetic and functional sequence assembly of the barley genome.</title>
        <authorList>
            <consortium name="The International Barley Genome Sequencing Consortium"/>
            <person name="Mayer K.F."/>
            <person name="Waugh R."/>
            <person name="Brown J.W."/>
            <person name="Schulman A."/>
            <person name="Langridge P."/>
            <person name="Platzer M."/>
            <person name="Fincher G.B."/>
            <person name="Muehlbauer G.J."/>
            <person name="Sato K."/>
            <person name="Close T.J."/>
            <person name="Wise R.P."/>
            <person name="Stein N."/>
        </authorList>
    </citation>
    <scope>NUCLEOTIDE SEQUENCE [LARGE SCALE GENOMIC DNA]</scope>
    <source>
        <strain evidence="9">cv. Morex</strain>
    </source>
</reference>
<dbReference type="Gramene" id="HORVU.MOREX.r3.2HG0166910.1">
    <property type="protein sequence ID" value="HORVU.MOREX.r3.2HG0166910.1"/>
    <property type="gene ID" value="HORVU.MOREX.r3.2HG0166910"/>
</dbReference>
<dbReference type="ExpressionAtlas" id="M0Z035">
    <property type="expression patterns" value="baseline and differential"/>
</dbReference>
<evidence type="ECO:0000256" key="6">
    <source>
        <dbReference type="ARBA" id="ARBA00023212"/>
    </source>
</evidence>
<dbReference type="SUPFAM" id="SSF55770">
    <property type="entry name" value="Profilin (actin-binding protein)"/>
    <property type="match status" value="1"/>
</dbReference>
<dbReference type="GO" id="GO:0005856">
    <property type="term" value="C:cytoskeleton"/>
    <property type="evidence" value="ECO:0007669"/>
    <property type="project" value="UniProtKB-SubCell"/>
</dbReference>
<dbReference type="SMR" id="M0Z035"/>
<keyword evidence="4" id="KW-0963">Cytoplasm</keyword>
<dbReference type="InterPro" id="IPR036140">
    <property type="entry name" value="PFN_sf"/>
</dbReference>
<comment type="function">
    <text evidence="7">Binds to actin and affects the structure of the cytoskeleton. At high concentrations, profilin prevents the polymerization of actin, whereas it enhances it at low concentrations. By binding to PIP2, it inhibits the formation of IP3 and DG.</text>
</comment>
<dbReference type="PRINTS" id="PR00392">
    <property type="entry name" value="PROFILIN"/>
</dbReference>
<reference evidence="8" key="2">
    <citation type="submission" date="2020-10" db="EMBL/GenBank/DDBJ databases">
        <authorList>
            <person name="Scholz U."/>
            <person name="Mascher M."/>
            <person name="Fiebig A."/>
        </authorList>
    </citation>
    <scope>NUCLEOTIDE SEQUENCE [LARGE SCALE GENOMIC DNA]</scope>
    <source>
        <strain evidence="8">cv. Morex</strain>
    </source>
</reference>
<reference evidence="8" key="3">
    <citation type="submission" date="2022-01" db="UniProtKB">
        <authorList>
            <consortium name="EnsemblPlants"/>
        </authorList>
    </citation>
    <scope>IDENTIFICATION</scope>
    <source>
        <strain evidence="8">subsp. vulgare</strain>
    </source>
</reference>
<keyword evidence="6" id="KW-0206">Cytoskeleton</keyword>
<name>M0Z035_HORVV</name>
<dbReference type="Gene3D" id="3.30.450.30">
    <property type="entry name" value="Dynein light chain 2a, cytoplasmic"/>
    <property type="match status" value="1"/>
</dbReference>
<dbReference type="eggNOG" id="KOG1755">
    <property type="taxonomic scope" value="Eukaryota"/>
</dbReference>
<dbReference type="PRINTS" id="PR01640">
    <property type="entry name" value="PROFILINPLNT"/>
</dbReference>
<dbReference type="InterPro" id="IPR005455">
    <property type="entry name" value="PFN_euk"/>
</dbReference>
<organism evidence="8 9">
    <name type="scientific">Hordeum vulgare subsp. vulgare</name>
    <name type="common">Domesticated barley</name>
    <dbReference type="NCBI Taxonomy" id="112509"/>
    <lineage>
        <taxon>Eukaryota</taxon>
        <taxon>Viridiplantae</taxon>
        <taxon>Streptophyta</taxon>
        <taxon>Embryophyta</taxon>
        <taxon>Tracheophyta</taxon>
        <taxon>Spermatophyta</taxon>
        <taxon>Magnoliopsida</taxon>
        <taxon>Liliopsida</taxon>
        <taxon>Poales</taxon>
        <taxon>Poaceae</taxon>
        <taxon>BOP clade</taxon>
        <taxon>Pooideae</taxon>
        <taxon>Triticodae</taxon>
        <taxon>Triticeae</taxon>
        <taxon>Hordeinae</taxon>
        <taxon>Hordeum</taxon>
    </lineage>
</organism>
<gene>
    <name evidence="8" type="primary">LOC123426682</name>
</gene>
<dbReference type="Proteomes" id="UP000011116">
    <property type="component" value="Chromosome 2H"/>
</dbReference>
<dbReference type="PANTHER" id="PTHR11604">
    <property type="entry name" value="PROFILIN"/>
    <property type="match status" value="1"/>
</dbReference>
<dbReference type="Gramene" id="HORVU.MOREX.r2.2HG0137610.1">
    <property type="protein sequence ID" value="HORVU.MOREX.r2.2HG0137610.1"/>
    <property type="gene ID" value="HORVU.MOREX.r2.2HG0137610"/>
</dbReference>
<keyword evidence="5" id="KW-0009">Actin-binding</keyword>
<accession>M0Z035</accession>
<evidence type="ECO:0000313" key="9">
    <source>
        <dbReference type="Proteomes" id="UP000011116"/>
    </source>
</evidence>
<evidence type="ECO:0000256" key="5">
    <source>
        <dbReference type="ARBA" id="ARBA00023203"/>
    </source>
</evidence>
<dbReference type="KEGG" id="hvg:123426682"/>